<dbReference type="InterPro" id="IPR017930">
    <property type="entry name" value="Myb_dom"/>
</dbReference>
<dbReference type="PANTHER" id="PTHR45614">
    <property type="entry name" value="MYB PROTEIN-RELATED"/>
    <property type="match status" value="1"/>
</dbReference>
<dbReference type="FunFam" id="1.10.10.60:FF:000010">
    <property type="entry name" value="Transcriptional activator Myb isoform A"/>
    <property type="match status" value="1"/>
</dbReference>
<name>A0A8J2WD55_9CRUS</name>
<dbReference type="PROSITE" id="PS51294">
    <property type="entry name" value="HTH_MYB"/>
    <property type="match status" value="3"/>
</dbReference>
<feature type="compositionally biased region" description="Low complexity" evidence="7">
    <location>
        <begin position="35"/>
        <end position="52"/>
    </location>
</feature>
<protein>
    <submittedName>
        <fullName evidence="10">Uncharacterized protein</fullName>
    </submittedName>
</protein>
<evidence type="ECO:0000259" key="9">
    <source>
        <dbReference type="PROSITE" id="PS51294"/>
    </source>
</evidence>
<dbReference type="SMART" id="SM00717">
    <property type="entry name" value="SANT"/>
    <property type="match status" value="3"/>
</dbReference>
<evidence type="ECO:0000256" key="4">
    <source>
        <dbReference type="ARBA" id="ARBA00023125"/>
    </source>
</evidence>
<keyword evidence="11" id="KW-1185">Reference proteome</keyword>
<evidence type="ECO:0000256" key="2">
    <source>
        <dbReference type="ARBA" id="ARBA00022737"/>
    </source>
</evidence>
<organism evidence="10 11">
    <name type="scientific">Daphnia galeata</name>
    <dbReference type="NCBI Taxonomy" id="27404"/>
    <lineage>
        <taxon>Eukaryota</taxon>
        <taxon>Metazoa</taxon>
        <taxon>Ecdysozoa</taxon>
        <taxon>Arthropoda</taxon>
        <taxon>Crustacea</taxon>
        <taxon>Branchiopoda</taxon>
        <taxon>Diplostraca</taxon>
        <taxon>Cladocera</taxon>
        <taxon>Anomopoda</taxon>
        <taxon>Daphniidae</taxon>
        <taxon>Daphnia</taxon>
    </lineage>
</organism>
<comment type="subcellular location">
    <subcellularLocation>
        <location evidence="1">Nucleus</location>
    </subcellularLocation>
</comment>
<keyword evidence="4" id="KW-0238">DNA-binding</keyword>
<evidence type="ECO:0000256" key="3">
    <source>
        <dbReference type="ARBA" id="ARBA00023015"/>
    </source>
</evidence>
<dbReference type="InterPro" id="IPR009057">
    <property type="entry name" value="Homeodomain-like_sf"/>
</dbReference>
<evidence type="ECO:0000256" key="7">
    <source>
        <dbReference type="SAM" id="MobiDB-lite"/>
    </source>
</evidence>
<feature type="domain" description="HTH myb-type" evidence="9">
    <location>
        <begin position="116"/>
        <end position="171"/>
    </location>
</feature>
<dbReference type="InterPro" id="IPR015395">
    <property type="entry name" value="C-myb_C"/>
</dbReference>
<evidence type="ECO:0000256" key="1">
    <source>
        <dbReference type="ARBA" id="ARBA00004123"/>
    </source>
</evidence>
<evidence type="ECO:0000313" key="11">
    <source>
        <dbReference type="Proteomes" id="UP000789390"/>
    </source>
</evidence>
<dbReference type="FunFam" id="1.10.10.60:FF:000016">
    <property type="entry name" value="Transcriptional activator Myb isoform A"/>
    <property type="match status" value="1"/>
</dbReference>
<feature type="region of interest" description="Disordered" evidence="7">
    <location>
        <begin position="1"/>
        <end position="74"/>
    </location>
</feature>
<dbReference type="OrthoDB" id="2143914at2759"/>
<keyword evidence="3" id="KW-0805">Transcription regulation</keyword>
<dbReference type="Pfam" id="PF09316">
    <property type="entry name" value="Cmyb_C"/>
    <property type="match status" value="1"/>
</dbReference>
<feature type="region of interest" description="Disordered" evidence="7">
    <location>
        <begin position="644"/>
        <end position="697"/>
    </location>
</feature>
<feature type="domain" description="HTH myb-type" evidence="9">
    <location>
        <begin position="65"/>
        <end position="115"/>
    </location>
</feature>
<dbReference type="Pfam" id="PF00249">
    <property type="entry name" value="Myb_DNA-binding"/>
    <property type="match status" value="1"/>
</dbReference>
<keyword evidence="6" id="KW-0539">Nucleus</keyword>
<sequence>MNDFGMDADSNSWGSDYGEDFGSDFSDGEYQPNGATASSSAQHHQASSTATSRVATKTKGGAQARKMVNRGRWTKDEDEKLKGVVERTGEVWENVASFFEDRSDVQCQHRWTKVVNPQLVKGPWTKEEDDLVVQLVHRYGPKKWTQIAKHLNGRIGKQCRERWHNHLDPNINKSPWTEEEDRLLAQAHEQYGNQWAKIAKLLPGRTDNAIKNHWNSAMKKRYETDGSSIIDTGKRRGRKRVRPAVDDHPQHPRPLASTPMPFEQSCSVEYGLEHASPMYEHQLMSRPCSQNSRMSVELVPNNFNPSPAYRVQHSHMSMSQPKQNCLDTYNGTSLSNNIGGSVGSHSRAPSASSPEDFTDIFSPLKYVMGEMSSPESLSPNRLNQALISETLSEFPHFEFVSTNTSEQPAVGTIADTHKPDDMMDIYETNKQGNTTKNNESTSSENNTSTVSLKQGTPPILRRGKSRRIRADSSGCDRTSEWTGTSNEEAVPAEFDLRSECASLNKPFQEMHFTPRKNAHTPMKTLPFSPSQFLSNSVSIHTEAIMSTPVCPSAPKPSALLTPVTRGGCVADYVALRTPLRGNQELVTRTPTPFKDALAEMEKKGGPINYILNTPTRFDDLNDIIGKDTDPSNSALHTPVQNLHQDSGYMTDKRQTTSGGSSAPCVSASTSAAGKENIPGNTIVSTSNGSAPKSPNRRARKALHATWSTPGNIQVPGIGCDSISFLPETPSKSLIGDSSVLFSPPSIIRETLPETQDGDDAFGHPPHRPNSSIESTGSRSPSDKVDVRWEMVACGRTRDQVELTERARSYLVMDHRRGGPLACKKKCTF</sequence>
<evidence type="ECO:0000256" key="5">
    <source>
        <dbReference type="ARBA" id="ARBA00023163"/>
    </source>
</evidence>
<feature type="domain" description="Myb-like" evidence="8">
    <location>
        <begin position="168"/>
        <end position="218"/>
    </location>
</feature>
<dbReference type="AlphaFoldDB" id="A0A8J2WD55"/>
<dbReference type="InterPro" id="IPR001005">
    <property type="entry name" value="SANT/Myb"/>
</dbReference>
<feature type="compositionally biased region" description="Polar residues" evidence="7">
    <location>
        <begin position="678"/>
        <end position="692"/>
    </location>
</feature>
<feature type="region of interest" description="Disordered" evidence="7">
    <location>
        <begin position="228"/>
        <end position="261"/>
    </location>
</feature>
<reference evidence="10" key="1">
    <citation type="submission" date="2021-11" db="EMBL/GenBank/DDBJ databases">
        <authorList>
            <person name="Schell T."/>
        </authorList>
    </citation>
    <scope>NUCLEOTIDE SEQUENCE</scope>
    <source>
        <strain evidence="10">M5</strain>
    </source>
</reference>
<dbReference type="CDD" id="cd00167">
    <property type="entry name" value="SANT"/>
    <property type="match status" value="3"/>
</dbReference>
<dbReference type="PANTHER" id="PTHR45614:SF25">
    <property type="entry name" value="MYB PROTEIN"/>
    <property type="match status" value="1"/>
</dbReference>
<feature type="region of interest" description="Disordered" evidence="7">
    <location>
        <begin position="750"/>
        <end position="783"/>
    </location>
</feature>
<dbReference type="GO" id="GO:0000981">
    <property type="term" value="F:DNA-binding transcription factor activity, RNA polymerase II-specific"/>
    <property type="evidence" value="ECO:0007669"/>
    <property type="project" value="TreeGrafter"/>
</dbReference>
<dbReference type="GO" id="GO:0000978">
    <property type="term" value="F:RNA polymerase II cis-regulatory region sequence-specific DNA binding"/>
    <property type="evidence" value="ECO:0007669"/>
    <property type="project" value="TreeGrafter"/>
</dbReference>
<dbReference type="SUPFAM" id="SSF46689">
    <property type="entry name" value="Homeodomain-like"/>
    <property type="match status" value="2"/>
</dbReference>
<feature type="domain" description="Myb-like" evidence="8">
    <location>
        <begin position="116"/>
        <end position="167"/>
    </location>
</feature>
<evidence type="ECO:0000259" key="8">
    <source>
        <dbReference type="PROSITE" id="PS50090"/>
    </source>
</evidence>
<keyword evidence="5" id="KW-0804">Transcription</keyword>
<dbReference type="EMBL" id="CAKKLH010000084">
    <property type="protein sequence ID" value="CAH0102514.1"/>
    <property type="molecule type" value="Genomic_DNA"/>
</dbReference>
<feature type="domain" description="Myb-like" evidence="8">
    <location>
        <begin position="65"/>
        <end position="115"/>
    </location>
</feature>
<feature type="compositionally biased region" description="Low complexity" evidence="7">
    <location>
        <begin position="433"/>
        <end position="451"/>
    </location>
</feature>
<dbReference type="GO" id="GO:0005634">
    <property type="term" value="C:nucleus"/>
    <property type="evidence" value="ECO:0007669"/>
    <property type="project" value="UniProtKB-SubCell"/>
</dbReference>
<gene>
    <name evidence="10" type="ORF">DGAL_LOCUS4923</name>
</gene>
<proteinExistence type="predicted"/>
<keyword evidence="2" id="KW-0677">Repeat</keyword>
<dbReference type="PROSITE" id="PS50090">
    <property type="entry name" value="MYB_LIKE"/>
    <property type="match status" value="3"/>
</dbReference>
<feature type="domain" description="HTH myb-type" evidence="9">
    <location>
        <begin position="172"/>
        <end position="222"/>
    </location>
</feature>
<dbReference type="InterPro" id="IPR050560">
    <property type="entry name" value="MYB_TF"/>
</dbReference>
<feature type="compositionally biased region" description="Polar residues" evidence="7">
    <location>
        <begin position="768"/>
        <end position="779"/>
    </location>
</feature>
<dbReference type="Gene3D" id="1.10.10.60">
    <property type="entry name" value="Homeodomain-like"/>
    <property type="match status" value="3"/>
</dbReference>
<evidence type="ECO:0000313" key="10">
    <source>
        <dbReference type="EMBL" id="CAH0102514.1"/>
    </source>
</evidence>
<dbReference type="Proteomes" id="UP000789390">
    <property type="component" value="Unassembled WGS sequence"/>
</dbReference>
<evidence type="ECO:0000256" key="6">
    <source>
        <dbReference type="ARBA" id="ARBA00023242"/>
    </source>
</evidence>
<feature type="region of interest" description="Disordered" evidence="7">
    <location>
        <begin position="428"/>
        <end position="485"/>
    </location>
</feature>
<accession>A0A8J2WD55</accession>
<dbReference type="Pfam" id="PF13921">
    <property type="entry name" value="Myb_DNA-bind_6"/>
    <property type="match status" value="1"/>
</dbReference>
<comment type="caution">
    <text evidence="10">The sequence shown here is derived from an EMBL/GenBank/DDBJ whole genome shotgun (WGS) entry which is preliminary data.</text>
</comment>